<dbReference type="NCBIfam" id="TIGR00254">
    <property type="entry name" value="GGDEF"/>
    <property type="match status" value="1"/>
</dbReference>
<feature type="transmembrane region" description="Helical" evidence="3">
    <location>
        <begin position="222"/>
        <end position="241"/>
    </location>
</feature>
<dbReference type="Gene3D" id="2.60.40.2380">
    <property type="match status" value="1"/>
</dbReference>
<keyword evidence="6" id="KW-0548">Nucleotidyltransferase</keyword>
<feature type="transmembrane region" description="Helical" evidence="3">
    <location>
        <begin position="337"/>
        <end position="355"/>
    </location>
</feature>
<dbReference type="Pfam" id="PF00990">
    <property type="entry name" value="GGDEF"/>
    <property type="match status" value="1"/>
</dbReference>
<feature type="chain" id="PRO_5047383559" description="diguanylate cyclase" evidence="4">
    <location>
        <begin position="19"/>
        <end position="565"/>
    </location>
</feature>
<dbReference type="InterPro" id="IPR050469">
    <property type="entry name" value="Diguanylate_Cyclase"/>
</dbReference>
<dbReference type="SMART" id="SM00267">
    <property type="entry name" value="GGDEF"/>
    <property type="match status" value="1"/>
</dbReference>
<organism evidence="6 7">
    <name type="scientific">Microbulbifer celer</name>
    <dbReference type="NCBI Taxonomy" id="435905"/>
    <lineage>
        <taxon>Bacteria</taxon>
        <taxon>Pseudomonadati</taxon>
        <taxon>Pseudomonadota</taxon>
        <taxon>Gammaproteobacteria</taxon>
        <taxon>Cellvibrionales</taxon>
        <taxon>Microbulbiferaceae</taxon>
        <taxon>Microbulbifer</taxon>
    </lineage>
</organism>
<name>A0ABW3U950_9GAMM</name>
<evidence type="ECO:0000256" key="3">
    <source>
        <dbReference type="SAM" id="Phobius"/>
    </source>
</evidence>
<protein>
    <recommendedName>
        <fullName evidence="1">diguanylate cyclase</fullName>
        <ecNumber evidence="1">2.7.7.65</ecNumber>
    </recommendedName>
</protein>
<evidence type="ECO:0000313" key="6">
    <source>
        <dbReference type="EMBL" id="MFD1217443.1"/>
    </source>
</evidence>
<sequence>MRLSTALYCILLCSLWLAAGARADAVVVSPAQPTTELTASLLLFEDINAALPVDLPDPTVVAEKLQPWRKNAANFGFSDAAYWVSFTLSNPTDTDIPLVIRQDYPLIDHLDFWWPGANGQWQHVRTGDHEPFGSRPLALRDFVFPVILPANSSHTYYLRYASGGSVNIGLSFSSQEAYLPRLGVEQLLYGIYYGGFLVLVIYNLFLFLALRDPAYAYYMGYSISYGLYFAVINGFAFQFAWPNFPWFGNQILLIVLGLSLIFATQFARLICNAKTLAPGVDRFCGVLMRCMIPLTLLSPLLDYSIMTAVFSAIAMIVVLSSLAVGAVGAWRGSVSARYFMIAWITLMCTVVIYIFKTFGLLPHNSFTHSAFQVGALIEMVLLSLALGARVNEIQKRSYIDDLSGLHNRRFFDEHLQREFRLSERNGTPLSLLVLDLDHFKAINDRYGHRQGDLTIRGIGQLIMHEVRKPVVACRYGGEEFAVLLPRTDQDAAQRVAEHLLRRVAELDLGNLSVTVSIGVASYKDGNYGAGIQLFEAADAALYRAKQTGRNKVVVESVQQLDMAPV</sequence>
<comment type="catalytic activity">
    <reaction evidence="2">
        <text>2 GTP = 3',3'-c-di-GMP + 2 diphosphate</text>
        <dbReference type="Rhea" id="RHEA:24898"/>
        <dbReference type="ChEBI" id="CHEBI:33019"/>
        <dbReference type="ChEBI" id="CHEBI:37565"/>
        <dbReference type="ChEBI" id="CHEBI:58805"/>
        <dbReference type="EC" id="2.7.7.65"/>
    </reaction>
</comment>
<keyword evidence="3" id="KW-0812">Transmembrane</keyword>
<dbReference type="InterPro" id="IPR043128">
    <property type="entry name" value="Rev_trsase/Diguanyl_cyclase"/>
</dbReference>
<dbReference type="Gene3D" id="3.30.70.270">
    <property type="match status" value="1"/>
</dbReference>
<feature type="transmembrane region" description="Helical" evidence="3">
    <location>
        <begin position="283"/>
        <end position="301"/>
    </location>
</feature>
<comment type="caution">
    <text evidence="6">The sequence shown here is derived from an EMBL/GenBank/DDBJ whole genome shotgun (WGS) entry which is preliminary data.</text>
</comment>
<dbReference type="RefSeq" id="WP_230437476.1">
    <property type="nucleotide sequence ID" value="NZ_CP087715.1"/>
</dbReference>
<feature type="domain" description="GGDEF" evidence="5">
    <location>
        <begin position="427"/>
        <end position="557"/>
    </location>
</feature>
<evidence type="ECO:0000259" key="5">
    <source>
        <dbReference type="PROSITE" id="PS50887"/>
    </source>
</evidence>
<proteinExistence type="predicted"/>
<evidence type="ECO:0000256" key="1">
    <source>
        <dbReference type="ARBA" id="ARBA00012528"/>
    </source>
</evidence>
<dbReference type="EMBL" id="JBHTLR010000014">
    <property type="protein sequence ID" value="MFD1217443.1"/>
    <property type="molecule type" value="Genomic_DNA"/>
</dbReference>
<feature type="transmembrane region" description="Helical" evidence="3">
    <location>
        <begin position="370"/>
        <end position="388"/>
    </location>
</feature>
<dbReference type="SUPFAM" id="SSF55073">
    <property type="entry name" value="Nucleotide cyclase"/>
    <property type="match status" value="1"/>
</dbReference>
<feature type="transmembrane region" description="Helical" evidence="3">
    <location>
        <begin position="187"/>
        <end position="210"/>
    </location>
</feature>
<reference evidence="7" key="1">
    <citation type="journal article" date="2019" name="Int. J. Syst. Evol. Microbiol.">
        <title>The Global Catalogue of Microorganisms (GCM) 10K type strain sequencing project: providing services to taxonomists for standard genome sequencing and annotation.</title>
        <authorList>
            <consortium name="The Broad Institute Genomics Platform"/>
            <consortium name="The Broad Institute Genome Sequencing Center for Infectious Disease"/>
            <person name="Wu L."/>
            <person name="Ma J."/>
        </authorList>
    </citation>
    <scope>NUCLEOTIDE SEQUENCE [LARGE SCALE GENOMIC DNA]</scope>
    <source>
        <strain evidence="7">CCUG 54356</strain>
    </source>
</reference>
<feature type="transmembrane region" description="Helical" evidence="3">
    <location>
        <begin position="307"/>
        <end position="330"/>
    </location>
</feature>
<dbReference type="InterPro" id="IPR011622">
    <property type="entry name" value="7TMR_DISM_rcpt_extracell_dom2"/>
</dbReference>
<dbReference type="EC" id="2.7.7.65" evidence="1"/>
<dbReference type="InterPro" id="IPR000160">
    <property type="entry name" value="GGDEF_dom"/>
</dbReference>
<keyword evidence="6" id="KW-0808">Transferase</keyword>
<dbReference type="PANTHER" id="PTHR45138:SF9">
    <property type="entry name" value="DIGUANYLATE CYCLASE DGCM-RELATED"/>
    <property type="match status" value="1"/>
</dbReference>
<feature type="signal peptide" evidence="4">
    <location>
        <begin position="1"/>
        <end position="18"/>
    </location>
</feature>
<dbReference type="Pfam" id="PF07695">
    <property type="entry name" value="7TMR-DISM_7TM"/>
    <property type="match status" value="1"/>
</dbReference>
<dbReference type="CDD" id="cd01949">
    <property type="entry name" value="GGDEF"/>
    <property type="match status" value="1"/>
</dbReference>
<dbReference type="PANTHER" id="PTHR45138">
    <property type="entry name" value="REGULATORY COMPONENTS OF SENSORY TRANSDUCTION SYSTEM"/>
    <property type="match status" value="1"/>
</dbReference>
<evidence type="ECO:0000256" key="4">
    <source>
        <dbReference type="SAM" id="SignalP"/>
    </source>
</evidence>
<dbReference type="InterPro" id="IPR011623">
    <property type="entry name" value="7TMR_DISM_rcpt_extracell_dom1"/>
</dbReference>
<keyword evidence="4" id="KW-0732">Signal</keyword>
<dbReference type="PROSITE" id="PS50887">
    <property type="entry name" value="GGDEF"/>
    <property type="match status" value="1"/>
</dbReference>
<evidence type="ECO:0000256" key="2">
    <source>
        <dbReference type="ARBA" id="ARBA00034247"/>
    </source>
</evidence>
<dbReference type="InterPro" id="IPR029787">
    <property type="entry name" value="Nucleotide_cyclase"/>
</dbReference>
<dbReference type="Pfam" id="PF07696">
    <property type="entry name" value="7TMR-DISMED2"/>
    <property type="match status" value="1"/>
</dbReference>
<feature type="transmembrane region" description="Helical" evidence="3">
    <location>
        <begin position="247"/>
        <end position="271"/>
    </location>
</feature>
<accession>A0ABW3U950</accession>
<dbReference type="GO" id="GO:0052621">
    <property type="term" value="F:diguanylate cyclase activity"/>
    <property type="evidence" value="ECO:0007669"/>
    <property type="project" value="UniProtKB-EC"/>
</dbReference>
<dbReference type="Proteomes" id="UP001597264">
    <property type="component" value="Unassembled WGS sequence"/>
</dbReference>
<keyword evidence="3" id="KW-1133">Transmembrane helix</keyword>
<evidence type="ECO:0000313" key="7">
    <source>
        <dbReference type="Proteomes" id="UP001597264"/>
    </source>
</evidence>
<gene>
    <name evidence="6" type="ORF">ACFQ2X_12590</name>
</gene>
<keyword evidence="7" id="KW-1185">Reference proteome</keyword>
<keyword evidence="3" id="KW-0472">Membrane</keyword>